<dbReference type="EMBL" id="MSCM01000002">
    <property type="protein sequence ID" value="PQJ77293.1"/>
    <property type="molecule type" value="Genomic_DNA"/>
</dbReference>
<dbReference type="SMART" id="SM00191">
    <property type="entry name" value="Int_alpha"/>
    <property type="match status" value="3"/>
</dbReference>
<dbReference type="InterPro" id="IPR051200">
    <property type="entry name" value="Host-pathogen_enzymatic-act"/>
</dbReference>
<dbReference type="SUPFAM" id="SSF81296">
    <property type="entry name" value="E set domains"/>
    <property type="match status" value="1"/>
</dbReference>
<keyword evidence="8" id="KW-1185">Reference proteome</keyword>
<evidence type="ECO:0000313" key="7">
    <source>
        <dbReference type="EMBL" id="PQJ77293.1"/>
    </source>
</evidence>
<proteinExistence type="predicted"/>
<dbReference type="InterPro" id="IPR011045">
    <property type="entry name" value="N2O_reductase_N"/>
</dbReference>
<dbReference type="Pfam" id="PF01833">
    <property type="entry name" value="TIG"/>
    <property type="match status" value="1"/>
</dbReference>
<evidence type="ECO:0000259" key="5">
    <source>
        <dbReference type="Pfam" id="PF12733"/>
    </source>
</evidence>
<dbReference type="InterPro" id="IPR002909">
    <property type="entry name" value="IPT_dom"/>
</dbReference>
<organism evidence="7 8">
    <name type="scientific">Polaribacter glomeratus</name>
    <dbReference type="NCBI Taxonomy" id="102"/>
    <lineage>
        <taxon>Bacteria</taxon>
        <taxon>Pseudomonadati</taxon>
        <taxon>Bacteroidota</taxon>
        <taxon>Flavobacteriia</taxon>
        <taxon>Flavobacteriales</taxon>
        <taxon>Flavobacteriaceae</taxon>
    </lineage>
</organism>
<dbReference type="SUPFAM" id="SSF69318">
    <property type="entry name" value="Integrin alpha N-terminal domain"/>
    <property type="match status" value="1"/>
</dbReference>
<evidence type="ECO:0008006" key="9">
    <source>
        <dbReference type="Google" id="ProtNLM"/>
    </source>
</evidence>
<dbReference type="InterPro" id="IPR032179">
    <property type="entry name" value="Cry22Aa_Ig-like"/>
</dbReference>
<dbReference type="InterPro" id="IPR013519">
    <property type="entry name" value="Int_alpha_beta-p"/>
</dbReference>
<dbReference type="InterPro" id="IPR028994">
    <property type="entry name" value="Integrin_alpha_N"/>
</dbReference>
<keyword evidence="2" id="KW-0677">Repeat</keyword>
<dbReference type="Gene3D" id="2.130.10.130">
    <property type="entry name" value="Integrin alpha, N-terminal"/>
    <property type="match status" value="1"/>
</dbReference>
<dbReference type="NCBIfam" id="TIGR02276">
    <property type="entry name" value="beta_rpt_yvtn"/>
    <property type="match status" value="5"/>
</dbReference>
<dbReference type="AlphaFoldDB" id="A0A2S7WI64"/>
<keyword evidence="1" id="KW-0732">Signal</keyword>
<evidence type="ECO:0000259" key="4">
    <source>
        <dbReference type="Pfam" id="PF01833"/>
    </source>
</evidence>
<dbReference type="Pfam" id="PF16403">
    <property type="entry name" value="Bact_surface_Ig-like"/>
    <property type="match status" value="1"/>
</dbReference>
<feature type="domain" description="Pesticidal crystal protein Cry22Aa Ig-like" evidence="6">
    <location>
        <begin position="1206"/>
        <end position="1280"/>
    </location>
</feature>
<gene>
    <name evidence="7" type="ORF">BTO16_15770</name>
</gene>
<evidence type="ECO:0000259" key="6">
    <source>
        <dbReference type="Pfam" id="PF16403"/>
    </source>
</evidence>
<name>A0A2S7WI64_9FLAO</name>
<feature type="non-terminal residue" evidence="7">
    <location>
        <position position="1280"/>
    </location>
</feature>
<dbReference type="InterPro" id="IPR013517">
    <property type="entry name" value="FG-GAP"/>
</dbReference>
<dbReference type="Pfam" id="PF13517">
    <property type="entry name" value="FG-GAP_3"/>
    <property type="match status" value="3"/>
</dbReference>
<evidence type="ECO:0000256" key="1">
    <source>
        <dbReference type="ARBA" id="ARBA00022729"/>
    </source>
</evidence>
<sequence length="1280" mass="132648">MFAITATFSNNDSFFYENDIFTVIKKSIENNRVTAFSSKVESEELSFFIQDSEFSSFIRRAAANNATLTLNSVASSNSVLVDAPATITSFSPLSGDVGETLTITGTNFNTTPANNIVFFGATSAVVSAATATSLTVTVPSGATYAPITVLNTETILAVYSRIHFNPTFTPNNENITSNDFDNSLGFSVGTQPGGVSIGDIDGDGKPDLIVCNFNANTLSILRNTGNPGTISFADKIDISVSGQPRNVAIGDIDGDGKLDIAASSHYGSGVSIYLNTSTLGNVSFGNRVDVLSASSSPNGMTYWVELSDIDSDGKLDIVYALGRQNLVGIQKNTSSLGVVSFGPEITFGSSNGTYNLAVGDIDGDGKPDIAVTASNLDKVSLLRNTTTSGSISFEPQVLIVTTSRSTPVKLADMDGDGKLDLIANPSIFRNTSVSGSFSFDTRLDLPHNGFFEIGDIDGDGKPDFVQSHNTYSNASVRRNTSTIGSLSFDAATIFSGNTYPNGIVLGDMDGDGKTDVVITNFASSSVSVTRNNPVSPLSNNANLSALTTTAGALNPIFATSTLEYTTADVSNATTSITVTPTTADANATITVNGTTVNSGAASDALALSDGLNTITIIVTAEDASTKTYSLTVNRQEPINNNIISENQTVCAGDDFAILTGSVAEGGDGSNYTYLWESSTTGLINEFTPASGTNNTNNYSPAGLTQTTWYRRTVTSGTLTDTSENVELIVKPLVTVDQPENILADSGTSIDAISFSGTAQGYTWTNSQPGIGLASSGTGSIPSFMAANTTGGPIVATITVTPKDAAYAYIANFQSNDVSVINTLSDVVITTIPVGTLPSNVAANPNGSAVYVVNKQSNNISVISTATNTVTATIALTNPTSSTVSPDGSTLYVCYNINKVAIISTATNLVTRTITLPSSGYAQGIITSPDGSKLYIANTSDFKVVVYETINYNLLANIPCQVSPAHLSITPDGSTVYVTNAQSKSVSVINTATNTVITTIGVGGLYPGSNCMSPDGKTLYVANSQGNFVSVINTATNRVTKNISVASPYGLSLTPDGAKLYVNNRGNGVVVINTKTEAVVGTITVGSLPVSEGGNFISQTQGCPGSSKTFTITINDATDPVITTTAIVADINEGLTALGSVSADEDVTWSITGTGVGIDVDGIITLDAAAVAGTTYTFTITATDGSGNETLTSEFSITVNDITIPEITLTGANPQVLEVEDAYTELNAAATDNYDDNTTLTGTIVIDDSAVIAGTIGSYIVTYNVTDANGNEAVEVERTVH</sequence>
<comment type="caution">
    <text evidence="7">The sequence shown here is derived from an EMBL/GenBank/DDBJ whole genome shotgun (WGS) entry which is preliminary data.</text>
</comment>
<dbReference type="PANTHER" id="PTHR47197">
    <property type="entry name" value="PROTEIN NIRF"/>
    <property type="match status" value="1"/>
</dbReference>
<dbReference type="InterPro" id="IPR013783">
    <property type="entry name" value="Ig-like_fold"/>
</dbReference>
<dbReference type="Gene3D" id="2.60.40.10">
    <property type="entry name" value="Immunoglobulins"/>
    <property type="match status" value="2"/>
</dbReference>
<dbReference type="InterPro" id="IPR025883">
    <property type="entry name" value="Cadherin-like_domain"/>
</dbReference>
<reference evidence="7 8" key="1">
    <citation type="submission" date="2016-12" db="EMBL/GenBank/DDBJ databases">
        <title>Trade-off between light-utilization and light-protection in marine flavobacteria.</title>
        <authorList>
            <person name="Kumagai Y."/>
            <person name="Yoshizawa S."/>
            <person name="Kogure K."/>
            <person name="Iwasaki W."/>
        </authorList>
    </citation>
    <scope>NUCLEOTIDE SEQUENCE [LARGE SCALE GENOMIC DNA]</scope>
    <source>
        <strain evidence="7 8">ATCC 43844</strain>
    </source>
</reference>
<feature type="domain" description="Cadherin-like beta-sandwich-like" evidence="5">
    <location>
        <begin position="543"/>
        <end position="635"/>
    </location>
</feature>
<feature type="domain" description="IPT/TIG" evidence="4">
    <location>
        <begin position="86"/>
        <end position="149"/>
    </location>
</feature>
<evidence type="ECO:0000256" key="2">
    <source>
        <dbReference type="ARBA" id="ARBA00022737"/>
    </source>
</evidence>
<dbReference type="InterPro" id="IPR011964">
    <property type="entry name" value="YVTN_b-propeller_repeat"/>
</dbReference>
<dbReference type="Gene3D" id="2.130.10.10">
    <property type="entry name" value="YVTN repeat-like/Quinoprotein amine dehydrogenase"/>
    <property type="match status" value="3"/>
</dbReference>
<dbReference type="InterPro" id="IPR014756">
    <property type="entry name" value="Ig_E-set"/>
</dbReference>
<dbReference type="PANTHER" id="PTHR47197:SF3">
    <property type="entry name" value="DIHYDRO-HEME D1 DEHYDROGENASE"/>
    <property type="match status" value="1"/>
</dbReference>
<accession>A0A2S7WI64</accession>
<keyword evidence="3" id="KW-0325">Glycoprotein</keyword>
<evidence type="ECO:0000256" key="3">
    <source>
        <dbReference type="ARBA" id="ARBA00023180"/>
    </source>
</evidence>
<evidence type="ECO:0000313" key="8">
    <source>
        <dbReference type="Proteomes" id="UP000239068"/>
    </source>
</evidence>
<dbReference type="Pfam" id="PF12733">
    <property type="entry name" value="Cadherin-like"/>
    <property type="match status" value="1"/>
</dbReference>
<dbReference type="Proteomes" id="UP000239068">
    <property type="component" value="Unassembled WGS sequence"/>
</dbReference>
<protein>
    <recommendedName>
        <fullName evidence="9">Cadherin-like beta sandwich domain-containing protein</fullName>
    </recommendedName>
</protein>
<dbReference type="SUPFAM" id="SSF50974">
    <property type="entry name" value="Nitrous oxide reductase, N-terminal domain"/>
    <property type="match status" value="1"/>
</dbReference>
<dbReference type="CDD" id="cd00102">
    <property type="entry name" value="IPT"/>
    <property type="match status" value="1"/>
</dbReference>
<dbReference type="InterPro" id="IPR015943">
    <property type="entry name" value="WD40/YVTN_repeat-like_dom_sf"/>
</dbReference>